<sequence>MNTEATPAANATSPLVGSQEEQQITQLDLLDQSDQRVAALLASQPTFDTVLGHYLIAQIRLRFTEEDFPGLHQRVLDPDALYINTFSVGADGTRKQMASQTFMAAMKQGLITDTAATYSSGAVVLSDHPEAIEEADSLLGCPASAEILRTLATALYIAEPGSNRALHEQLTGDYRQWRTCRWGEALDNPQGLTAEAFLTHEFQWQYQYALQLYKTDRPPQSQLTSTERTQQQRDDNLLDDLAAHPSREARNRLGTSPVAQAHAVRLMAGDGKVRKWPAAMVLKLPGQTRLFLYSREGGFQRFSSPEVLKEEVQLHHAGTAWTIQGIDDEPLEQVFEQAARDLFDQQYATLVNVLHEASRATLTIESLAKKLEDASSMPMAGVEGLVAAHNRDVLESMRPAFYKTATRARQKQYRALEKKIVAAQRVLSELTRDIPTLNQFARQQAREYLHKSYPGLDPDPDQMVIRFDVPEVKWHHWMTVIDRAIFGDQSHAMSLTELVINNLPAWKAEASKDIVVLMPTKLRDSKGDELVNPANGYHIVLGPDYIETLVKTCDVDKNYRALLHKTLQDDTPTSRAIASATQALTLLTLKLKSLEAALKDNGEVFRAQVCTEVNGITLTEKQVPRWLETVLLSPEPASRLQVNGRDVQVCRLFLGNSFMARPPAGYWVPDPASIDGVLVFSDHLQGGQTVGTVGVYFPDSPDGNDICEFADLKTGVRELLNSEEWQGYFTQRIATANKSEIKHLLGLTGSGALVSCLPLRGHFIRELAQAGVRFQIRHADHRARSNAEVELRTRLNLVLTAAEVLPTVSTLGAVGLRAARGTLITFNTLRATGLLPQDKGVFALVYRATEGGRKVLATAPRAMATARVPKRPFFNAPQRQPEGRLGYELGGKRPAASPLTPQPGPSRPRLETPTPNVPVVQTTAGRISDAIRRPGNWNTPIMDLVPSLMTELADWPRHRALLILDEISAGQGWSVRYSPGRHQVTHPTVRHPERTVSDVVLRRIESNHYQMWRNRRWEDVPADGNCFFNALAGALAGRGHSGHSGQNLRARVADHIDQHPQVADYVVSRRTPVQQALFDVAYPLEGILGNHAFAVLTRIVNGQSYESQLASAMANNPELIDDWPDSARQLITLRAENNGVLPVDLLSRIEEHLAVLGLFRPAIRYLNNIANWPNDRQNRQLLWTTRTGEAHLPAELLQIIAAYLPFRNPVQGLFQRDRDIRAFLNHTLLPGPQLSQGLDRLLQRFARRYIWPSNEVMYILLEYGLTVQELTDHYRAIGFDDAGNRLEPDPAEIDRFLDDYLAFFERNPERNNRDDLFVDREALLSNWRAYDEGQRSVASLRVALGRFADLSARADIVLRSDVFSFHLGWSVGLEELAYLIRDPRLSNARLRIISDYLETRAGEMQEHEIVDTEWMRPFDDHNLRNIVERALNRRRHPGDRAFADTLLEFVAYMSEQTLNDSFAMSYVTAAFTPASGRLSNSRVALLLDIPDLFTTLSRHPRTVAQPLWGLLISPEYSDETMRLALGTSTADALRDLRHFSMRLKIASWVPEVD</sequence>
<proteinExistence type="predicted"/>
<gene>
    <name evidence="2" type="ORF">HX830_16070</name>
</gene>
<dbReference type="RefSeq" id="WP_177101163.1">
    <property type="nucleotide sequence ID" value="NZ_JACAQA010000010.1"/>
</dbReference>
<organism evidence="2 3">
    <name type="scientific">Pseudomonas gingeri</name>
    <dbReference type="NCBI Taxonomy" id="117681"/>
    <lineage>
        <taxon>Bacteria</taxon>
        <taxon>Pseudomonadati</taxon>
        <taxon>Pseudomonadota</taxon>
        <taxon>Gammaproteobacteria</taxon>
        <taxon>Pseudomonadales</taxon>
        <taxon>Pseudomonadaceae</taxon>
        <taxon>Pseudomonas</taxon>
    </lineage>
</organism>
<dbReference type="Gene3D" id="3.90.70.80">
    <property type="match status" value="1"/>
</dbReference>
<evidence type="ECO:0008006" key="4">
    <source>
        <dbReference type="Google" id="ProtNLM"/>
    </source>
</evidence>
<feature type="region of interest" description="Disordered" evidence="1">
    <location>
        <begin position="873"/>
        <end position="917"/>
    </location>
</feature>
<name>A0A7Y7WSD9_9PSED</name>
<protein>
    <recommendedName>
        <fullName evidence="4">OTU domain-containing protein</fullName>
    </recommendedName>
</protein>
<comment type="caution">
    <text evidence="2">The sequence shown here is derived from an EMBL/GenBank/DDBJ whole genome shotgun (WGS) entry which is preliminary data.</text>
</comment>
<dbReference type="Proteomes" id="UP000522864">
    <property type="component" value="Unassembled WGS sequence"/>
</dbReference>
<reference evidence="2 3" key="1">
    <citation type="submission" date="2020-04" db="EMBL/GenBank/DDBJ databases">
        <title>Molecular characterization of pseudomonads from Agaricus bisporus reveal novel blotch 2 pathogens in Western Europe.</title>
        <authorList>
            <person name="Taparia T."/>
            <person name="Krijger M."/>
            <person name="Haynes E."/>
            <person name="Elpinstone J.G."/>
            <person name="Noble R."/>
            <person name="Van Der Wolf J."/>
        </authorList>
    </citation>
    <scope>NUCLEOTIDE SEQUENCE [LARGE SCALE GENOMIC DNA]</scope>
    <source>
        <strain evidence="2 3">G9001</strain>
    </source>
</reference>
<evidence type="ECO:0000256" key="1">
    <source>
        <dbReference type="SAM" id="MobiDB-lite"/>
    </source>
</evidence>
<evidence type="ECO:0000313" key="2">
    <source>
        <dbReference type="EMBL" id="NWB86395.1"/>
    </source>
</evidence>
<dbReference type="EMBL" id="JACAQA010000010">
    <property type="protein sequence ID" value="NWB86395.1"/>
    <property type="molecule type" value="Genomic_DNA"/>
</dbReference>
<evidence type="ECO:0000313" key="3">
    <source>
        <dbReference type="Proteomes" id="UP000522864"/>
    </source>
</evidence>
<accession>A0A7Y7WSD9</accession>